<dbReference type="PANTHER" id="PTHR46372">
    <property type="entry name" value="PROTEIN WVD2-LIKE 3"/>
    <property type="match status" value="1"/>
</dbReference>
<feature type="compositionally biased region" description="Polar residues" evidence="7">
    <location>
        <begin position="355"/>
        <end position="374"/>
    </location>
</feature>
<keyword evidence="6" id="KW-0175">Coiled coil</keyword>
<feature type="region of interest" description="Disordered" evidence="7">
    <location>
        <begin position="261"/>
        <end position="374"/>
    </location>
</feature>
<dbReference type="OrthoDB" id="1925970at2759"/>
<evidence type="ECO:0000256" key="3">
    <source>
        <dbReference type="ARBA" id="ARBA00022490"/>
    </source>
</evidence>
<dbReference type="PANTHER" id="PTHR46372:SF6">
    <property type="entry name" value="PROTEIN WVD2-LIKE 1"/>
    <property type="match status" value="1"/>
</dbReference>
<comment type="caution">
    <text evidence="9">The sequence shown here is derived from an EMBL/GenBank/DDBJ whole genome shotgun (WGS) entry which is preliminary data.</text>
</comment>
<dbReference type="Proteomes" id="UP001153076">
    <property type="component" value="Unassembled WGS sequence"/>
</dbReference>
<evidence type="ECO:0000313" key="10">
    <source>
        <dbReference type="Proteomes" id="UP001153076"/>
    </source>
</evidence>
<evidence type="ECO:0000256" key="7">
    <source>
        <dbReference type="SAM" id="MobiDB-lite"/>
    </source>
</evidence>
<proteinExistence type="inferred from homology"/>
<dbReference type="EMBL" id="JAKOGI010003952">
    <property type="protein sequence ID" value="KAJ8420036.1"/>
    <property type="molecule type" value="Genomic_DNA"/>
</dbReference>
<evidence type="ECO:0000256" key="2">
    <source>
        <dbReference type="ARBA" id="ARBA00005885"/>
    </source>
</evidence>
<accession>A0A9Q1JH81</accession>
<comment type="similarity">
    <text evidence="2">Belongs to the TPX2 family.</text>
</comment>
<feature type="domain" description="TPX2 C-terminal" evidence="8">
    <location>
        <begin position="204"/>
        <end position="277"/>
    </location>
</feature>
<keyword evidence="4" id="KW-0493">Microtubule</keyword>
<evidence type="ECO:0000256" key="4">
    <source>
        <dbReference type="ARBA" id="ARBA00022701"/>
    </source>
</evidence>
<evidence type="ECO:0000256" key="5">
    <source>
        <dbReference type="ARBA" id="ARBA00023212"/>
    </source>
</evidence>
<evidence type="ECO:0000256" key="6">
    <source>
        <dbReference type="SAM" id="Coils"/>
    </source>
</evidence>
<organism evidence="9 10">
    <name type="scientific">Carnegiea gigantea</name>
    <dbReference type="NCBI Taxonomy" id="171969"/>
    <lineage>
        <taxon>Eukaryota</taxon>
        <taxon>Viridiplantae</taxon>
        <taxon>Streptophyta</taxon>
        <taxon>Embryophyta</taxon>
        <taxon>Tracheophyta</taxon>
        <taxon>Spermatophyta</taxon>
        <taxon>Magnoliopsida</taxon>
        <taxon>eudicotyledons</taxon>
        <taxon>Gunneridae</taxon>
        <taxon>Pentapetalae</taxon>
        <taxon>Caryophyllales</taxon>
        <taxon>Cactineae</taxon>
        <taxon>Cactaceae</taxon>
        <taxon>Cactoideae</taxon>
        <taxon>Echinocereeae</taxon>
        <taxon>Carnegiea</taxon>
    </lineage>
</organism>
<feature type="region of interest" description="Disordered" evidence="7">
    <location>
        <begin position="1"/>
        <end position="41"/>
    </location>
</feature>
<feature type="compositionally biased region" description="Polar residues" evidence="7">
    <location>
        <begin position="314"/>
        <end position="327"/>
    </location>
</feature>
<sequence>MGREITGAHVEHKSPYAKVMPKVSADTDREVNPKSPAGNSKVKDFEVKECTTEVPWAGNSCEKQDVLATKSTNYEAEKPDMKSAKTDDQNSGTPVKTLPAMAAVGNTSVKNTPQKLSDVSIEKQVYESPRAVETPVSPAASNTKSPSSSKISQPSTPSIARKNLDDEDNWSMASSYPFYSLTYYSTAASARTTRSRTTVGVAPSFSIEERLQKRKEYYAKLEEKRKALEAEKQEYEARTKEEEEAAIKQLRRSMVFRANPVPNFYYEKPPPKKELKKLPTTRAVSPKFGRRKSCSDAVSCCPEEKICGRASRHSLGSNRDLSTPTSTPKKKDRLVGSSSVSKFRDRPRPVKDQPSVKTSSKISNQPNSDIAVQS</sequence>
<dbReference type="GO" id="GO:0005874">
    <property type="term" value="C:microtubule"/>
    <property type="evidence" value="ECO:0007669"/>
    <property type="project" value="UniProtKB-KW"/>
</dbReference>
<protein>
    <recommendedName>
        <fullName evidence="8">TPX2 C-terminal domain-containing protein</fullName>
    </recommendedName>
</protein>
<name>A0A9Q1JH81_9CARY</name>
<feature type="compositionally biased region" description="Polar residues" evidence="7">
    <location>
        <begin position="105"/>
        <end position="117"/>
    </location>
</feature>
<gene>
    <name evidence="9" type="ORF">Cgig2_001710</name>
</gene>
<keyword evidence="10" id="KW-1185">Reference proteome</keyword>
<feature type="compositionally biased region" description="Low complexity" evidence="7">
    <location>
        <begin position="137"/>
        <end position="159"/>
    </location>
</feature>
<dbReference type="InterPro" id="IPR027329">
    <property type="entry name" value="TPX2_C"/>
</dbReference>
<keyword evidence="5" id="KW-0206">Cytoskeleton</keyword>
<dbReference type="Pfam" id="PF06886">
    <property type="entry name" value="TPX2"/>
    <property type="match status" value="1"/>
</dbReference>
<evidence type="ECO:0000259" key="8">
    <source>
        <dbReference type="Pfam" id="PF06886"/>
    </source>
</evidence>
<keyword evidence="3" id="KW-0963">Cytoplasm</keyword>
<dbReference type="GO" id="GO:0000226">
    <property type="term" value="P:microtubule cytoskeleton organization"/>
    <property type="evidence" value="ECO:0007669"/>
    <property type="project" value="InterPro"/>
</dbReference>
<dbReference type="GO" id="GO:0008017">
    <property type="term" value="F:microtubule binding"/>
    <property type="evidence" value="ECO:0007669"/>
    <property type="project" value="InterPro"/>
</dbReference>
<comment type="subcellular location">
    <subcellularLocation>
        <location evidence="1">Cytoplasm</location>
        <location evidence="1">Cytoskeleton</location>
    </subcellularLocation>
</comment>
<feature type="region of interest" description="Disordered" evidence="7">
    <location>
        <begin position="72"/>
        <end position="169"/>
    </location>
</feature>
<dbReference type="InterPro" id="IPR044806">
    <property type="entry name" value="WVD2/WDL1-4"/>
</dbReference>
<feature type="compositionally biased region" description="Basic and acidic residues" evidence="7">
    <location>
        <begin position="342"/>
        <end position="351"/>
    </location>
</feature>
<feature type="coiled-coil region" evidence="6">
    <location>
        <begin position="211"/>
        <end position="245"/>
    </location>
</feature>
<dbReference type="AlphaFoldDB" id="A0A9Q1JH81"/>
<evidence type="ECO:0000256" key="1">
    <source>
        <dbReference type="ARBA" id="ARBA00004245"/>
    </source>
</evidence>
<feature type="compositionally biased region" description="Basic and acidic residues" evidence="7">
    <location>
        <begin position="75"/>
        <end position="88"/>
    </location>
</feature>
<reference evidence="9" key="1">
    <citation type="submission" date="2022-04" db="EMBL/GenBank/DDBJ databases">
        <title>Carnegiea gigantea Genome sequencing and assembly v2.</title>
        <authorList>
            <person name="Copetti D."/>
            <person name="Sanderson M.J."/>
            <person name="Burquez A."/>
            <person name="Wojciechowski M.F."/>
        </authorList>
    </citation>
    <scope>NUCLEOTIDE SEQUENCE</scope>
    <source>
        <strain evidence="9">SGP5-SGP5p</strain>
        <tissue evidence="9">Aerial part</tissue>
    </source>
</reference>
<evidence type="ECO:0000313" key="9">
    <source>
        <dbReference type="EMBL" id="KAJ8420036.1"/>
    </source>
</evidence>